<dbReference type="Gene3D" id="3.90.1860.10">
    <property type="entry name" value="tRNA-splicing ligase RtcB"/>
    <property type="match status" value="1"/>
</dbReference>
<evidence type="ECO:0000256" key="4">
    <source>
        <dbReference type="ARBA" id="ARBA00022741"/>
    </source>
</evidence>
<feature type="binding site" evidence="10">
    <location>
        <begin position="148"/>
        <end position="152"/>
    </location>
    <ligand>
        <name>GMP</name>
        <dbReference type="ChEBI" id="CHEBI:58115"/>
    </ligand>
</feature>
<keyword evidence="13" id="KW-1185">Reference proteome</keyword>
<evidence type="ECO:0000256" key="6">
    <source>
        <dbReference type="ARBA" id="ARBA00023134"/>
    </source>
</evidence>
<evidence type="ECO:0000313" key="13">
    <source>
        <dbReference type="Proteomes" id="UP000184206"/>
    </source>
</evidence>
<evidence type="ECO:0000256" key="8">
    <source>
        <dbReference type="ARBA" id="ARBA00047746"/>
    </source>
</evidence>
<dbReference type="SUPFAM" id="SSF103365">
    <property type="entry name" value="Hypothetical protein PH1602"/>
    <property type="match status" value="1"/>
</dbReference>
<keyword evidence="2 12" id="KW-0436">Ligase</keyword>
<dbReference type="GO" id="GO:0042245">
    <property type="term" value="P:RNA repair"/>
    <property type="evidence" value="ECO:0007669"/>
    <property type="project" value="UniProtKB-KW"/>
</dbReference>
<comment type="catalytic activity">
    <reaction evidence="8">
        <text>a 3'-end 3'-phospho-ribonucleotide-RNA + a 5'-end dephospho-ribonucleoside-RNA + GTP = a ribonucleotidyl-ribonucleotide-RNA + GMP + diphosphate</text>
        <dbReference type="Rhea" id="RHEA:68076"/>
        <dbReference type="Rhea" id="RHEA-COMP:10463"/>
        <dbReference type="Rhea" id="RHEA-COMP:13936"/>
        <dbReference type="Rhea" id="RHEA-COMP:17355"/>
        <dbReference type="ChEBI" id="CHEBI:33019"/>
        <dbReference type="ChEBI" id="CHEBI:37565"/>
        <dbReference type="ChEBI" id="CHEBI:58115"/>
        <dbReference type="ChEBI" id="CHEBI:83062"/>
        <dbReference type="ChEBI" id="CHEBI:138284"/>
        <dbReference type="ChEBI" id="CHEBI:173118"/>
        <dbReference type="EC" id="6.5.1.8"/>
    </reaction>
</comment>
<dbReference type="GO" id="GO:0005525">
    <property type="term" value="F:GTP binding"/>
    <property type="evidence" value="ECO:0007669"/>
    <property type="project" value="UniProtKB-KW"/>
</dbReference>
<dbReference type="AlphaFoldDB" id="A0A1M7BVN8"/>
<keyword evidence="5" id="KW-0692">RNA repair</keyword>
<dbReference type="STRING" id="1123231.SAMN02745189_00606"/>
<dbReference type="GO" id="GO:0030145">
    <property type="term" value="F:manganese ion binding"/>
    <property type="evidence" value="ECO:0007669"/>
    <property type="project" value="TreeGrafter"/>
</dbReference>
<proteinExistence type="predicted"/>
<dbReference type="EC" id="6.5.1.8" evidence="1"/>
<evidence type="ECO:0000313" key="12">
    <source>
        <dbReference type="EMBL" id="SHL58973.1"/>
    </source>
</evidence>
<dbReference type="RefSeq" id="WP_072708128.1">
    <property type="nucleotide sequence ID" value="NZ_FRCF01000002.1"/>
</dbReference>
<dbReference type="Proteomes" id="UP000184206">
    <property type="component" value="Unassembled WGS sequence"/>
</dbReference>
<feature type="binding site" evidence="10">
    <location>
        <begin position="275"/>
        <end position="276"/>
    </location>
    <ligand>
        <name>GMP</name>
        <dbReference type="ChEBI" id="CHEBI:58115"/>
    </ligand>
</feature>
<feature type="binding site" evidence="11">
    <location>
        <position position="76"/>
    </location>
    <ligand>
        <name>Mn(2+)</name>
        <dbReference type="ChEBI" id="CHEBI:29035"/>
        <label>1</label>
    </ligand>
</feature>
<evidence type="ECO:0000256" key="2">
    <source>
        <dbReference type="ARBA" id="ARBA00022598"/>
    </source>
</evidence>
<protein>
    <recommendedName>
        <fullName evidence="1">3'-phosphate/5'-hydroxy nucleic acid ligase</fullName>
        <ecNumber evidence="1">6.5.1.8</ecNumber>
    </recommendedName>
</protein>
<name>A0A1M7BVN8_9BACL</name>
<evidence type="ECO:0000256" key="7">
    <source>
        <dbReference type="ARBA" id="ARBA00023211"/>
    </source>
</evidence>
<feature type="binding site" evidence="11">
    <location>
        <position position="149"/>
    </location>
    <ligand>
        <name>Mn(2+)</name>
        <dbReference type="ChEBI" id="CHEBI:29035"/>
        <label>1</label>
    </ligand>
</feature>
<dbReference type="EMBL" id="FRCF01000002">
    <property type="protein sequence ID" value="SHL58973.1"/>
    <property type="molecule type" value="Genomic_DNA"/>
</dbReference>
<feature type="binding site" evidence="10">
    <location>
        <begin position="301"/>
        <end position="304"/>
    </location>
    <ligand>
        <name>GMP</name>
        <dbReference type="ChEBI" id="CHEBI:58115"/>
    </ligand>
</feature>
<dbReference type="GO" id="GO:0006281">
    <property type="term" value="P:DNA repair"/>
    <property type="evidence" value="ECO:0007669"/>
    <property type="project" value="TreeGrafter"/>
</dbReference>
<feature type="binding site" evidence="11">
    <location>
        <position position="166"/>
    </location>
    <ligand>
        <name>Mn(2+)</name>
        <dbReference type="ChEBI" id="CHEBI:29035"/>
        <label>2</label>
    </ligand>
</feature>
<sequence length="398" mass="44122">MEIEGRNGTAKAFIDTIEDQTKQQIAKMLDSDITENTKVRIMPDVHFGKGSTIGTTIRLRESQAEWKVSPNVVGVDIGCGMMSYKLADFNVPLDQFDKIVGNKVPSGKGVHAAPNSDSDEWTKNLTIPLSDKEKEYISRSLGTLGGGNHFIELAVDENGGHWLTVHSGSRKLGHMIATYHQKIANFTRDNPENEELLHSLKETGHYEEIHKHLNPGKKKRKRVDDLAYLEGDLLADYINDMAIAQQFAHANRKSMLDAMIEAAGLEPVDAFDSIHNFIDIENGIIRKGATSAREGERLIIPLNMRDGSLICAGKGNPDWNFSAPHGAGRVMSRTQASKTIDVKAFMDSMKGVYSSSVGQKTVDESPFVYKAAEDIISRIGDTVEIQHWIKPIYNFKAK</sequence>
<evidence type="ECO:0000256" key="1">
    <source>
        <dbReference type="ARBA" id="ARBA00012726"/>
    </source>
</evidence>
<feature type="binding site" evidence="11">
    <location>
        <position position="275"/>
    </location>
    <ligand>
        <name>Mn(2+)</name>
        <dbReference type="ChEBI" id="CHEBI:29035"/>
        <label>2</label>
    </ligand>
</feature>
<dbReference type="PANTHER" id="PTHR43749:SF2">
    <property type="entry name" value="RNA-SPLICING LIGASE RTCB"/>
    <property type="match status" value="1"/>
</dbReference>
<dbReference type="InterPro" id="IPR036025">
    <property type="entry name" value="RtcB-like_sf"/>
</dbReference>
<dbReference type="GO" id="GO:0170057">
    <property type="term" value="F:RNA ligase (GTP) activity"/>
    <property type="evidence" value="ECO:0007669"/>
    <property type="project" value="UniProtKB-EC"/>
</dbReference>
<evidence type="ECO:0000256" key="11">
    <source>
        <dbReference type="PIRSR" id="PIRSR601233-3"/>
    </source>
</evidence>
<comment type="cofactor">
    <cofactor evidence="11">
        <name>Mn(2+)</name>
        <dbReference type="ChEBI" id="CHEBI:29035"/>
    </cofactor>
    <text evidence="11">Binds 2 manganese ions per subunit.</text>
</comment>
<feature type="binding site" evidence="10">
    <location>
        <begin position="325"/>
        <end position="328"/>
    </location>
    <ligand>
        <name>GMP</name>
        <dbReference type="ChEBI" id="CHEBI:58115"/>
    </ligand>
</feature>
<organism evidence="12 13">
    <name type="scientific">Lacicoccus alkaliphilus DSM 16010</name>
    <dbReference type="NCBI Taxonomy" id="1123231"/>
    <lineage>
        <taxon>Bacteria</taxon>
        <taxon>Bacillati</taxon>
        <taxon>Bacillota</taxon>
        <taxon>Bacilli</taxon>
        <taxon>Bacillales</taxon>
        <taxon>Salinicoccaceae</taxon>
        <taxon>Lacicoccus</taxon>
    </lineage>
</organism>
<dbReference type="Pfam" id="PF01139">
    <property type="entry name" value="RtcB"/>
    <property type="match status" value="2"/>
</dbReference>
<dbReference type="GO" id="GO:0003909">
    <property type="term" value="F:DNA ligase activity"/>
    <property type="evidence" value="ECO:0007669"/>
    <property type="project" value="TreeGrafter"/>
</dbReference>
<reference evidence="12 13" key="1">
    <citation type="submission" date="2016-11" db="EMBL/GenBank/DDBJ databases">
        <authorList>
            <person name="Jaros S."/>
            <person name="Januszkiewicz K."/>
            <person name="Wedrychowicz H."/>
        </authorList>
    </citation>
    <scope>NUCLEOTIDE SEQUENCE [LARGE SCALE GENOMIC DNA]</scope>
    <source>
        <strain evidence="12 13">DSM 16010</strain>
    </source>
</reference>
<dbReference type="InterPro" id="IPR001233">
    <property type="entry name" value="RtcB"/>
</dbReference>
<evidence type="ECO:0000256" key="10">
    <source>
        <dbReference type="PIRSR" id="PIRSR601233-2"/>
    </source>
</evidence>
<dbReference type="GO" id="GO:0006396">
    <property type="term" value="P:RNA processing"/>
    <property type="evidence" value="ECO:0007669"/>
    <property type="project" value="InterPro"/>
</dbReference>
<keyword evidence="3 11" id="KW-0479">Metal-binding</keyword>
<dbReference type="OrthoDB" id="9802323at2"/>
<keyword evidence="4 10" id="KW-0547">Nucleotide-binding</keyword>
<keyword evidence="7 11" id="KW-0464">Manganese</keyword>
<dbReference type="InterPro" id="IPR052915">
    <property type="entry name" value="RtcB-like"/>
</dbReference>
<dbReference type="PANTHER" id="PTHR43749">
    <property type="entry name" value="RNA-SPLICING LIGASE RTCB"/>
    <property type="match status" value="1"/>
</dbReference>
<evidence type="ECO:0000256" key="5">
    <source>
        <dbReference type="ARBA" id="ARBA00022800"/>
    </source>
</evidence>
<evidence type="ECO:0000256" key="3">
    <source>
        <dbReference type="ARBA" id="ARBA00022723"/>
    </source>
</evidence>
<gene>
    <name evidence="12" type="ORF">SAMN02745189_00606</name>
</gene>
<evidence type="ECO:0000256" key="9">
    <source>
        <dbReference type="PIRSR" id="PIRSR601233-1"/>
    </source>
</evidence>
<feature type="active site" description="GMP-histidine intermediate" evidence="9">
    <location>
        <position position="325"/>
    </location>
</feature>
<feature type="binding site" evidence="10">
    <location>
        <position position="308"/>
    </location>
    <ligand>
        <name>GMP</name>
        <dbReference type="ChEBI" id="CHEBI:58115"/>
    </ligand>
</feature>
<keyword evidence="6 10" id="KW-0342">GTP-binding</keyword>
<accession>A0A1M7BVN8</accession>